<dbReference type="EMBL" id="CADIKH010000009">
    <property type="protein sequence ID" value="CAB3754254.1"/>
    <property type="molecule type" value="Genomic_DNA"/>
</dbReference>
<name>A0A6J5DLC6_9BURK</name>
<accession>A0A6J5DLC6</accession>
<proteinExistence type="predicted"/>
<dbReference type="Pfam" id="PF04951">
    <property type="entry name" value="Peptidase_M55"/>
    <property type="match status" value="1"/>
</dbReference>
<evidence type="ECO:0000313" key="2">
    <source>
        <dbReference type="Proteomes" id="UP000494363"/>
    </source>
</evidence>
<evidence type="ECO:0008006" key="3">
    <source>
        <dbReference type="Google" id="ProtNLM"/>
    </source>
</evidence>
<organism evidence="1 2">
    <name type="scientific">Paraburkholderia humisilvae</name>
    <dbReference type="NCBI Taxonomy" id="627669"/>
    <lineage>
        <taxon>Bacteria</taxon>
        <taxon>Pseudomonadati</taxon>
        <taxon>Pseudomonadota</taxon>
        <taxon>Betaproteobacteria</taxon>
        <taxon>Burkholderiales</taxon>
        <taxon>Burkholderiaceae</taxon>
        <taxon>Paraburkholderia</taxon>
    </lineage>
</organism>
<dbReference type="Proteomes" id="UP000494363">
    <property type="component" value="Unassembled WGS sequence"/>
</dbReference>
<dbReference type="Gene3D" id="3.30.1360.130">
    <property type="entry name" value="Dipeptide transport protein"/>
    <property type="match status" value="1"/>
</dbReference>
<dbReference type="Gene3D" id="3.40.50.10780">
    <property type="entry name" value="Dipeptide transport protein"/>
    <property type="match status" value="1"/>
</dbReference>
<sequence length="339" mass="36593">MTVQIGSLVRDRMSGTPAIVVPSIDRWSYSTVSVMHLNENRWPTTLMTSAEKTFFEEYDFLEIPKGIGRVVIMADMEGVTGVPNKWAAVTPAEMTGGQRTEAYDAACRAMTLDVLMAVAGARAAGAREVVVADSHWNDTNLAEADFDCQVLRGSNAAIRAMLGADATMLIGWHARAGAGAACLPHTYTERIRRLSIDGQEVGEPGMLARLAAGRGVPVVMVAGDQAACDEISGDIGCLTTSTKSVDAAGVVRHRTRIEVMREIVGNAYTAIHGLALGTRPELPRHQPGQFEVEIHAGYEVDGDTEVERVAQSKYRIRTGSILDTYGAFQRFVERLPALT</sequence>
<protein>
    <recommendedName>
        <fullName evidence="3">D-aminopeptidase</fullName>
    </recommendedName>
</protein>
<dbReference type="RefSeq" id="WP_175226573.1">
    <property type="nucleotide sequence ID" value="NZ_CADIKH010000009.1"/>
</dbReference>
<dbReference type="AlphaFoldDB" id="A0A6J5DLC6"/>
<keyword evidence="2" id="KW-1185">Reference proteome</keyword>
<dbReference type="InterPro" id="IPR036177">
    <property type="entry name" value="Peptidase_M55_sf"/>
</dbReference>
<dbReference type="InterPro" id="IPR007035">
    <property type="entry name" value="Peptidase_M55"/>
</dbReference>
<evidence type="ECO:0000313" key="1">
    <source>
        <dbReference type="EMBL" id="CAB3754254.1"/>
    </source>
</evidence>
<dbReference type="SUPFAM" id="SSF63992">
    <property type="entry name" value="Dipeptide transport protein"/>
    <property type="match status" value="1"/>
</dbReference>
<reference evidence="1 2" key="1">
    <citation type="submission" date="2020-04" db="EMBL/GenBank/DDBJ databases">
        <authorList>
            <person name="De Canck E."/>
        </authorList>
    </citation>
    <scope>NUCLEOTIDE SEQUENCE [LARGE SCALE GENOMIC DNA]</scope>
    <source>
        <strain evidence="1 2">LMG 29542</strain>
    </source>
</reference>
<gene>
    <name evidence="1" type="ORF">LMG29542_02292</name>
</gene>
<dbReference type="InterPro" id="IPR027476">
    <property type="entry name" value="DppA_N"/>
</dbReference>